<dbReference type="Proteomes" id="UP000185829">
    <property type="component" value="Unassembled WGS sequence"/>
</dbReference>
<evidence type="ECO:0000256" key="1">
    <source>
        <dbReference type="SAM" id="MobiDB-lite"/>
    </source>
</evidence>
<name>A0A9X8WNB4_9BACI</name>
<gene>
    <name evidence="4" type="ORF">SAMN05878482_11365</name>
</gene>
<evidence type="ECO:0000313" key="5">
    <source>
        <dbReference type="Proteomes" id="UP000185829"/>
    </source>
</evidence>
<accession>A0A9X8WNB4</accession>
<evidence type="ECO:0000259" key="3">
    <source>
        <dbReference type="Pfam" id="PF13731"/>
    </source>
</evidence>
<dbReference type="InterPro" id="IPR027994">
    <property type="entry name" value="WxL_dom"/>
</dbReference>
<keyword evidence="2" id="KW-0732">Signal</keyword>
<protein>
    <submittedName>
        <fullName evidence="4">WxL domain surface cell wall-binding</fullName>
    </submittedName>
</protein>
<reference evidence="4 5" key="1">
    <citation type="submission" date="2017-01" db="EMBL/GenBank/DDBJ databases">
        <authorList>
            <person name="Varghese N."/>
            <person name="Submissions S."/>
        </authorList>
    </citation>
    <scope>NUCLEOTIDE SEQUENCE [LARGE SCALE GENOMIC DNA]</scope>
    <source>
        <strain evidence="4 5">RUG2-6</strain>
    </source>
</reference>
<proteinExistence type="predicted"/>
<organism evidence="4 5">
    <name type="scientific">Peribacillus simplex</name>
    <dbReference type="NCBI Taxonomy" id="1478"/>
    <lineage>
        <taxon>Bacteria</taxon>
        <taxon>Bacillati</taxon>
        <taxon>Bacillota</taxon>
        <taxon>Bacilli</taxon>
        <taxon>Bacillales</taxon>
        <taxon>Bacillaceae</taxon>
        <taxon>Peribacillus</taxon>
    </lineage>
</organism>
<dbReference type="Pfam" id="PF13731">
    <property type="entry name" value="WxL"/>
    <property type="match status" value="1"/>
</dbReference>
<feature type="signal peptide" evidence="2">
    <location>
        <begin position="1"/>
        <end position="20"/>
    </location>
</feature>
<evidence type="ECO:0000313" key="4">
    <source>
        <dbReference type="EMBL" id="SIS09819.1"/>
    </source>
</evidence>
<evidence type="ECO:0000256" key="2">
    <source>
        <dbReference type="SAM" id="SignalP"/>
    </source>
</evidence>
<comment type="caution">
    <text evidence="4">The sequence shown here is derived from an EMBL/GenBank/DDBJ whole genome shotgun (WGS) entry which is preliminary data.</text>
</comment>
<dbReference type="RefSeq" id="WP_076372662.1">
    <property type="nucleotide sequence ID" value="NZ_FTMX01000013.1"/>
</dbReference>
<dbReference type="AlphaFoldDB" id="A0A9X8WNB4"/>
<sequence length="244" mass="25565">MKIAKYLVASTLLVTGFGIAGQGASAEGGEYESGGTITFAPYTGITPPVDPENPGEEANPEPTPNPGTSGPLSIDFASSFDFGTQEITTQDMVYNSAAQKVNITDDQGGATQELRPNYVQVSDNRGTETGWTLQVRQDAQFETTDNDVLDGAAIKILNNNVNTSSTSPVPSTVPAEIDLVPGTPSIVVAAKDAEGAGTYVSRFGKADDGNMDKSVQLSVPGSTTKYAKEYNTTLTWILTDTPAN</sequence>
<feature type="domain" description="WxL" evidence="3">
    <location>
        <begin position="27"/>
        <end position="242"/>
    </location>
</feature>
<feature type="region of interest" description="Disordered" evidence="1">
    <location>
        <begin position="43"/>
        <end position="72"/>
    </location>
</feature>
<feature type="chain" id="PRO_5040793128" evidence="2">
    <location>
        <begin position="21"/>
        <end position="244"/>
    </location>
</feature>
<dbReference type="EMBL" id="FTMX01000013">
    <property type="protein sequence ID" value="SIS09819.1"/>
    <property type="molecule type" value="Genomic_DNA"/>
</dbReference>